<feature type="domain" description="Luciferase-like" evidence="5">
    <location>
        <begin position="30"/>
        <end position="344"/>
    </location>
</feature>
<reference evidence="7" key="1">
    <citation type="submission" date="2017-11" db="EMBL/GenBank/DDBJ databases">
        <title>Otitis media/interna in a cat caused by the recently described species Corynebacterium provencense.</title>
        <authorList>
            <person name="Kittl S."/>
            <person name="Brodard I."/>
            <person name="Rychener L."/>
            <person name="Jores J."/>
            <person name="Roosje P."/>
            <person name="Gobeli Brawand S."/>
        </authorList>
    </citation>
    <scope>NUCLEOTIDE SEQUENCE [LARGE SCALE GENOMIC DNA]</scope>
    <source>
        <strain evidence="7">17KM38</strain>
    </source>
</reference>
<dbReference type="Proteomes" id="UP000247696">
    <property type="component" value="Chromosome"/>
</dbReference>
<keyword evidence="2" id="KW-0288">FMN</keyword>
<dbReference type="CDD" id="cd01094">
    <property type="entry name" value="Alkanesulfonate_monoxygenase"/>
    <property type="match status" value="1"/>
</dbReference>
<dbReference type="OrthoDB" id="9814695at2"/>
<accession>A0A2Z3YX43</accession>
<name>A0A2Z3YX43_9CORY</name>
<dbReference type="AlphaFoldDB" id="A0A2Z3YX43"/>
<proteinExistence type="predicted"/>
<sequence length="398" mass="43614">MTDSSPVSLHWFLPTYGDSRNITAGGHGSGFHFGSRSGDLNYLTQIALAAEENGFESVLTPTGLWCEDAWVTTSALLSRTTRLKFLVAIRPGQVSPTIIAQQGAAFQKFSGNRLLVNVVVGGEDHEQRAFADFSTKEQRYHQADEALEVITRLWTDPEPVTFTGEHLRIENAVLKETPGQVPPVFFGGSSQLGVEVAARRADVYLTWGETREAVAGKLDRVRQEAARNNRSLDYGIRLHVIARETEEEAWAEAQRLYDQLDPEEVGRIQQGLARSQSEGQRRMSELHDRGRSFVAGGDARDLEIAPGLWAGVGLVRGGAGTALVGSYRQVAQAVAEYREIGLTHFIFSGYPHLEEAYHVGEGVVPELLRLGVPVRNHDAGRVRPAATTPFLADQGTTV</sequence>
<dbReference type="InterPro" id="IPR011251">
    <property type="entry name" value="Luciferase-like_dom"/>
</dbReference>
<dbReference type="STRING" id="1737425.GCA_900049755_01496"/>
<dbReference type="RefSeq" id="WP_110482157.1">
    <property type="nucleotide sequence ID" value="NZ_CP024988.1"/>
</dbReference>
<keyword evidence="1" id="KW-0285">Flavoprotein</keyword>
<keyword evidence="3 6" id="KW-0560">Oxidoreductase</keyword>
<dbReference type="InterPro" id="IPR050172">
    <property type="entry name" value="SsuD_RutA_monooxygenase"/>
</dbReference>
<dbReference type="EC" id="1.14.14.5" evidence="6"/>
<evidence type="ECO:0000256" key="3">
    <source>
        <dbReference type="ARBA" id="ARBA00023002"/>
    </source>
</evidence>
<dbReference type="InterPro" id="IPR036661">
    <property type="entry name" value="Luciferase-like_sf"/>
</dbReference>
<organism evidence="6 7">
    <name type="scientific">Corynebacterium provencense</name>
    <dbReference type="NCBI Taxonomy" id="1737425"/>
    <lineage>
        <taxon>Bacteria</taxon>
        <taxon>Bacillati</taxon>
        <taxon>Actinomycetota</taxon>
        <taxon>Actinomycetes</taxon>
        <taxon>Mycobacteriales</taxon>
        <taxon>Corynebacteriaceae</taxon>
        <taxon>Corynebacterium</taxon>
    </lineage>
</organism>
<evidence type="ECO:0000313" key="7">
    <source>
        <dbReference type="Proteomes" id="UP000247696"/>
    </source>
</evidence>
<evidence type="ECO:0000256" key="4">
    <source>
        <dbReference type="ARBA" id="ARBA00023033"/>
    </source>
</evidence>
<evidence type="ECO:0000256" key="1">
    <source>
        <dbReference type="ARBA" id="ARBA00022630"/>
    </source>
</evidence>
<keyword evidence="7" id="KW-1185">Reference proteome</keyword>
<evidence type="ECO:0000313" key="6">
    <source>
        <dbReference type="EMBL" id="AWT27124.1"/>
    </source>
</evidence>
<dbReference type="Pfam" id="PF00296">
    <property type="entry name" value="Bac_luciferase"/>
    <property type="match status" value="1"/>
</dbReference>
<dbReference type="EMBL" id="CP024988">
    <property type="protein sequence ID" value="AWT27124.1"/>
    <property type="molecule type" value="Genomic_DNA"/>
</dbReference>
<dbReference type="PANTHER" id="PTHR42847">
    <property type="entry name" value="ALKANESULFONATE MONOOXYGENASE"/>
    <property type="match status" value="1"/>
</dbReference>
<evidence type="ECO:0000256" key="2">
    <source>
        <dbReference type="ARBA" id="ARBA00022643"/>
    </source>
</evidence>
<dbReference type="GO" id="GO:0046306">
    <property type="term" value="P:alkanesulfonate catabolic process"/>
    <property type="evidence" value="ECO:0007669"/>
    <property type="project" value="TreeGrafter"/>
</dbReference>
<evidence type="ECO:0000259" key="5">
    <source>
        <dbReference type="Pfam" id="PF00296"/>
    </source>
</evidence>
<gene>
    <name evidence="6" type="primary">msuD</name>
    <name evidence="6" type="ORF">Csp1_23740</name>
</gene>
<protein>
    <submittedName>
        <fullName evidence="6">Methanesulfonate monooxygenase</fullName>
        <ecNumber evidence="6">1.14.14.5</ecNumber>
    </submittedName>
</protein>
<dbReference type="PANTHER" id="PTHR42847:SF4">
    <property type="entry name" value="ALKANESULFONATE MONOOXYGENASE-RELATED"/>
    <property type="match status" value="1"/>
</dbReference>
<keyword evidence="4 6" id="KW-0503">Monooxygenase</keyword>
<dbReference type="SUPFAM" id="SSF51679">
    <property type="entry name" value="Bacterial luciferase-like"/>
    <property type="match status" value="1"/>
</dbReference>
<dbReference type="Gene3D" id="3.20.20.30">
    <property type="entry name" value="Luciferase-like domain"/>
    <property type="match status" value="1"/>
</dbReference>
<dbReference type="GO" id="GO:0008726">
    <property type="term" value="F:alkanesulfonate monooxygenase activity"/>
    <property type="evidence" value="ECO:0007669"/>
    <property type="project" value="UniProtKB-EC"/>
</dbReference>
<dbReference type="KEGG" id="cpre:Csp1_23740"/>